<dbReference type="InterPro" id="IPR017871">
    <property type="entry name" value="ABC_transporter-like_CS"/>
</dbReference>
<sequence length="579" mass="61579">MVQPYPAERGFAELRAARGGAFGLLAAIAIFSLAVNLLMLTGPLFMLQVYDRVLGSRSVETLVALFLLVVFLFAIMGVVDLARSRIMQRLALRFQQRLERRVFSAALEDGIATGSDAVSRGGMRDLEALRGMIASPVSLAIFDMPFVPIYMLAVYIFHPLLGVIATVGAGVLVAATILNQVLSKHAQRDSATSAQAAERMSDMFRDEGELIGSLGMRNATFDRWSGARRKAAQSGLAGSDTSQLFTVFSRVFRLFLQSAMLAAGGWLVLQQQLTPGAMIAASIVMGRALQPVEVLVGQWPVVQRAQDAWRRLGALLARRPQLAERTALPRPEARLEIAQLSVVPPGQRGPTLRGVSFGLKPGQALGVIGPSGAGKSTLARAVIGAWPPAAGSIRLGGATLDQFPADELGRLVGYLPQQVTLFDGTVAENIARLEMQPDPAQVVKAAQSAAAHDMILNLPQGYDTPLAQAGGQLSGGQIQRIGLARALYTDPVLLVLDEPNANLDNEGSMALNLAIRQVKAQGGVVIIMAHRPAAIAECDLLLMLEHGIARSFGPRDEVLKSVVQNANAIQSARSAGGVT</sequence>
<gene>
    <name evidence="10" type="ORF">SAMN05421538_10680</name>
</gene>
<dbReference type="NCBIfam" id="TIGR01842">
    <property type="entry name" value="type_I_sec_PrtD"/>
    <property type="match status" value="1"/>
</dbReference>
<dbReference type="GO" id="GO:0016887">
    <property type="term" value="F:ATP hydrolysis activity"/>
    <property type="evidence" value="ECO:0007669"/>
    <property type="project" value="InterPro"/>
</dbReference>
<evidence type="ECO:0000256" key="5">
    <source>
        <dbReference type="ARBA" id="ARBA00022989"/>
    </source>
</evidence>
<name>A0A1G7CFG5_9RHOB</name>
<dbReference type="InterPro" id="IPR011527">
    <property type="entry name" value="ABC1_TM_dom"/>
</dbReference>
<dbReference type="GO" id="GO:0005524">
    <property type="term" value="F:ATP binding"/>
    <property type="evidence" value="ECO:0007669"/>
    <property type="project" value="UniProtKB-KW"/>
</dbReference>
<evidence type="ECO:0000313" key="11">
    <source>
        <dbReference type="Proteomes" id="UP000199344"/>
    </source>
</evidence>
<dbReference type="Pfam" id="PF00664">
    <property type="entry name" value="ABC_membrane"/>
    <property type="match status" value="1"/>
</dbReference>
<dbReference type="PROSITE" id="PS50929">
    <property type="entry name" value="ABC_TM1F"/>
    <property type="match status" value="1"/>
</dbReference>
<dbReference type="SUPFAM" id="SSF52540">
    <property type="entry name" value="P-loop containing nucleoside triphosphate hydrolases"/>
    <property type="match status" value="1"/>
</dbReference>
<keyword evidence="2 7" id="KW-0812">Transmembrane</keyword>
<dbReference type="Pfam" id="PF00005">
    <property type="entry name" value="ABC_tran"/>
    <property type="match status" value="1"/>
</dbReference>
<dbReference type="AlphaFoldDB" id="A0A1G7CFG5"/>
<keyword evidence="3" id="KW-0547">Nucleotide-binding</keyword>
<proteinExistence type="predicted"/>
<dbReference type="InterPro" id="IPR010128">
    <property type="entry name" value="ATPase_T1SS_PrtD-like"/>
</dbReference>
<dbReference type="PANTHER" id="PTHR43394">
    <property type="entry name" value="ATP-DEPENDENT PERMEASE MDL1, MITOCHONDRIAL"/>
    <property type="match status" value="1"/>
</dbReference>
<dbReference type="Gene3D" id="1.20.1560.10">
    <property type="entry name" value="ABC transporter type 1, transmembrane domain"/>
    <property type="match status" value="1"/>
</dbReference>
<evidence type="ECO:0000256" key="3">
    <source>
        <dbReference type="ARBA" id="ARBA00022741"/>
    </source>
</evidence>
<feature type="transmembrane region" description="Helical" evidence="7">
    <location>
        <begin position="21"/>
        <end position="42"/>
    </location>
</feature>
<reference evidence="10 11" key="1">
    <citation type="submission" date="2016-10" db="EMBL/GenBank/DDBJ databases">
        <authorList>
            <person name="de Groot N.N."/>
        </authorList>
    </citation>
    <scope>NUCLEOTIDE SEQUENCE [LARGE SCALE GENOMIC DNA]</scope>
    <source>
        <strain evidence="10 11">DSM 22220</strain>
    </source>
</reference>
<evidence type="ECO:0000259" key="9">
    <source>
        <dbReference type="PROSITE" id="PS50929"/>
    </source>
</evidence>
<dbReference type="SUPFAM" id="SSF90123">
    <property type="entry name" value="ABC transporter transmembrane region"/>
    <property type="match status" value="1"/>
</dbReference>
<evidence type="ECO:0000256" key="4">
    <source>
        <dbReference type="ARBA" id="ARBA00022840"/>
    </source>
</evidence>
<dbReference type="EMBL" id="FNAH01000006">
    <property type="protein sequence ID" value="SDE38021.1"/>
    <property type="molecule type" value="Genomic_DNA"/>
</dbReference>
<feature type="domain" description="ABC transporter" evidence="8">
    <location>
        <begin position="335"/>
        <end position="571"/>
    </location>
</feature>
<dbReference type="GO" id="GO:0030253">
    <property type="term" value="P:protein secretion by the type I secretion system"/>
    <property type="evidence" value="ECO:0007669"/>
    <property type="project" value="InterPro"/>
</dbReference>
<organism evidence="10 11">
    <name type="scientific">Paracoccus isoporae</name>
    <dbReference type="NCBI Taxonomy" id="591205"/>
    <lineage>
        <taxon>Bacteria</taxon>
        <taxon>Pseudomonadati</taxon>
        <taxon>Pseudomonadota</taxon>
        <taxon>Alphaproteobacteria</taxon>
        <taxon>Rhodobacterales</taxon>
        <taxon>Paracoccaceae</taxon>
        <taxon>Paracoccus</taxon>
    </lineage>
</organism>
<dbReference type="Gene3D" id="3.40.50.300">
    <property type="entry name" value="P-loop containing nucleotide triphosphate hydrolases"/>
    <property type="match status" value="1"/>
</dbReference>
<evidence type="ECO:0000256" key="2">
    <source>
        <dbReference type="ARBA" id="ARBA00022692"/>
    </source>
</evidence>
<evidence type="ECO:0000256" key="1">
    <source>
        <dbReference type="ARBA" id="ARBA00004651"/>
    </source>
</evidence>
<dbReference type="Proteomes" id="UP000199344">
    <property type="component" value="Unassembled WGS sequence"/>
</dbReference>
<dbReference type="PANTHER" id="PTHR43394:SF1">
    <property type="entry name" value="ATP-BINDING CASSETTE SUB-FAMILY B MEMBER 10, MITOCHONDRIAL"/>
    <property type="match status" value="1"/>
</dbReference>
<dbReference type="InterPro" id="IPR003439">
    <property type="entry name" value="ABC_transporter-like_ATP-bd"/>
</dbReference>
<feature type="domain" description="ABC transmembrane type-1" evidence="9">
    <location>
        <begin position="26"/>
        <end position="304"/>
    </location>
</feature>
<evidence type="ECO:0000256" key="6">
    <source>
        <dbReference type="ARBA" id="ARBA00023136"/>
    </source>
</evidence>
<protein>
    <submittedName>
        <fullName evidence="10">ATP-binding cassette, subfamily C</fullName>
    </submittedName>
</protein>
<dbReference type="GO" id="GO:0015421">
    <property type="term" value="F:ABC-type oligopeptide transporter activity"/>
    <property type="evidence" value="ECO:0007669"/>
    <property type="project" value="TreeGrafter"/>
</dbReference>
<dbReference type="STRING" id="591205.SAMN05421538_10680"/>
<evidence type="ECO:0000259" key="8">
    <source>
        <dbReference type="PROSITE" id="PS50893"/>
    </source>
</evidence>
<feature type="transmembrane region" description="Helical" evidence="7">
    <location>
        <begin position="156"/>
        <end position="178"/>
    </location>
</feature>
<dbReference type="SMART" id="SM00382">
    <property type="entry name" value="AAA"/>
    <property type="match status" value="1"/>
</dbReference>
<evidence type="ECO:0000256" key="7">
    <source>
        <dbReference type="SAM" id="Phobius"/>
    </source>
</evidence>
<feature type="transmembrane region" description="Helical" evidence="7">
    <location>
        <begin position="129"/>
        <end position="150"/>
    </location>
</feature>
<accession>A0A1G7CFG5</accession>
<dbReference type="OrthoDB" id="9808328at2"/>
<feature type="transmembrane region" description="Helical" evidence="7">
    <location>
        <begin position="251"/>
        <end position="269"/>
    </location>
</feature>
<comment type="subcellular location">
    <subcellularLocation>
        <location evidence="1">Cell membrane</location>
        <topology evidence="1">Multi-pass membrane protein</topology>
    </subcellularLocation>
</comment>
<dbReference type="RefSeq" id="WP_090523739.1">
    <property type="nucleotide sequence ID" value="NZ_FNAH01000006.1"/>
</dbReference>
<dbReference type="InterPro" id="IPR003593">
    <property type="entry name" value="AAA+_ATPase"/>
</dbReference>
<dbReference type="GO" id="GO:0005886">
    <property type="term" value="C:plasma membrane"/>
    <property type="evidence" value="ECO:0007669"/>
    <property type="project" value="UniProtKB-SubCell"/>
</dbReference>
<dbReference type="InterPro" id="IPR039421">
    <property type="entry name" value="Type_1_exporter"/>
</dbReference>
<keyword evidence="6 7" id="KW-0472">Membrane</keyword>
<dbReference type="PROSITE" id="PS00211">
    <property type="entry name" value="ABC_TRANSPORTER_1"/>
    <property type="match status" value="1"/>
</dbReference>
<dbReference type="InterPro" id="IPR036640">
    <property type="entry name" value="ABC1_TM_sf"/>
</dbReference>
<dbReference type="InterPro" id="IPR027417">
    <property type="entry name" value="P-loop_NTPase"/>
</dbReference>
<dbReference type="PROSITE" id="PS50893">
    <property type="entry name" value="ABC_TRANSPORTER_2"/>
    <property type="match status" value="1"/>
</dbReference>
<keyword evidence="11" id="KW-1185">Reference proteome</keyword>
<feature type="transmembrane region" description="Helical" evidence="7">
    <location>
        <begin position="62"/>
        <end position="82"/>
    </location>
</feature>
<keyword evidence="4 10" id="KW-0067">ATP-binding</keyword>
<dbReference type="GO" id="GO:0030256">
    <property type="term" value="C:type I protein secretion system complex"/>
    <property type="evidence" value="ECO:0007669"/>
    <property type="project" value="InterPro"/>
</dbReference>
<keyword evidence="5 7" id="KW-1133">Transmembrane helix</keyword>
<evidence type="ECO:0000313" key="10">
    <source>
        <dbReference type="EMBL" id="SDE38021.1"/>
    </source>
</evidence>